<dbReference type="SMR" id="O17384"/>
<dbReference type="GO" id="GO:0097124">
    <property type="term" value="C:cyclin A2-CDK2 complex"/>
    <property type="evidence" value="ECO:0000318"/>
    <property type="project" value="GO_Central"/>
</dbReference>
<proteinExistence type="inferred from homology"/>
<dbReference type="InterPro" id="IPR006671">
    <property type="entry name" value="Cyclin_N"/>
</dbReference>
<dbReference type="STRING" id="6239.F08F1.9.1"/>
<sequence length="130" mass="15290">MRTILIDWFSDAVREYIFRNEAVHLAVSLVDRALPMFNINKMRFQLVGITSMRIAVKYEEIFPPILSNTRHSFDGAILYWKVRLHRRNAHTILDRIMLCTENELYKKDAECCQTPRAVADRFSFSTLPPI</sequence>
<dbReference type="GO" id="GO:0005815">
    <property type="term" value="C:microtubule organizing center"/>
    <property type="evidence" value="ECO:0000318"/>
    <property type="project" value="GO_Central"/>
</dbReference>
<dbReference type="AlphaFoldDB" id="O17384"/>
<dbReference type="EMBL" id="BX284606">
    <property type="protein sequence ID" value="CCD69032.1"/>
    <property type="molecule type" value="Genomic_DNA"/>
</dbReference>
<dbReference type="PhylomeDB" id="O17384"/>
<dbReference type="FunFam" id="1.10.472.10:FF:000356">
    <property type="entry name" value="CYclin A"/>
    <property type="match status" value="1"/>
</dbReference>
<dbReference type="Gene3D" id="1.10.472.10">
    <property type="entry name" value="Cyclin-like"/>
    <property type="match status" value="1"/>
</dbReference>
<accession>O17384</accession>
<dbReference type="GO" id="GO:0016538">
    <property type="term" value="F:cyclin-dependent protein serine/threonine kinase regulator activity"/>
    <property type="evidence" value="ECO:0000318"/>
    <property type="project" value="GO_Central"/>
</dbReference>
<dbReference type="HOGENOM" id="CLU_2017254_0_0_1"/>
<dbReference type="Pfam" id="PF00134">
    <property type="entry name" value="Cyclin_N"/>
    <property type="match status" value="1"/>
</dbReference>
<dbReference type="PANTHER" id="PTHR10177">
    <property type="entry name" value="CYCLINS"/>
    <property type="match status" value="1"/>
</dbReference>
<evidence type="ECO:0000313" key="5">
    <source>
        <dbReference type="WormBase" id="F08F1.9"/>
    </source>
</evidence>
<dbReference type="InterPro" id="IPR013763">
    <property type="entry name" value="Cyclin-like_dom"/>
</dbReference>
<dbReference type="WormBase" id="F08F1.9">
    <property type="protein sequence ID" value="CE09256"/>
    <property type="gene ID" value="WBGene00017259"/>
</dbReference>
<gene>
    <name evidence="3" type="ORF">CELE_F08F1.9</name>
    <name evidence="3 5" type="ORF">F08F1.9</name>
</gene>
<dbReference type="Proteomes" id="UP000001940">
    <property type="component" value="Chromosome X"/>
</dbReference>
<dbReference type="RefSeq" id="NP_509425.1">
    <property type="nucleotide sequence ID" value="NM_077024.1"/>
</dbReference>
<dbReference type="FunCoup" id="O17384">
    <property type="interactions" value="3"/>
</dbReference>
<dbReference type="PaxDb" id="6239-F08F1.9"/>
<keyword evidence="1" id="KW-0195">Cyclin</keyword>
<name>O17384_CAEEL</name>
<dbReference type="eggNOG" id="KOG0654">
    <property type="taxonomic scope" value="Eukaryota"/>
</dbReference>
<dbReference type="GeneID" id="184192"/>
<dbReference type="SMART" id="SM00385">
    <property type="entry name" value="CYCLIN"/>
    <property type="match status" value="1"/>
</dbReference>
<evidence type="ECO:0000256" key="1">
    <source>
        <dbReference type="RuleBase" id="RU000383"/>
    </source>
</evidence>
<dbReference type="AGR" id="WB:WBGene00017259"/>
<dbReference type="UCSC" id="F08F1.9">
    <property type="organism name" value="c. elegans"/>
</dbReference>
<organism evidence="3 4">
    <name type="scientific">Caenorhabditis elegans</name>
    <dbReference type="NCBI Taxonomy" id="6239"/>
    <lineage>
        <taxon>Eukaryota</taxon>
        <taxon>Metazoa</taxon>
        <taxon>Ecdysozoa</taxon>
        <taxon>Nematoda</taxon>
        <taxon>Chromadorea</taxon>
        <taxon>Rhabditida</taxon>
        <taxon>Rhabditina</taxon>
        <taxon>Rhabditomorpha</taxon>
        <taxon>Rhabditoidea</taxon>
        <taxon>Rhabditidae</taxon>
        <taxon>Peloderinae</taxon>
        <taxon>Caenorhabditis</taxon>
    </lineage>
</organism>
<feature type="domain" description="Cyclin-like" evidence="2">
    <location>
        <begin position="7"/>
        <end position="94"/>
    </location>
</feature>
<keyword evidence="4" id="KW-1185">Reference proteome</keyword>
<reference evidence="3 4" key="1">
    <citation type="journal article" date="1998" name="Science">
        <title>Genome sequence of the nematode C. elegans: a platform for investigating biology.</title>
        <authorList>
            <consortium name="The C. elegans sequencing consortium"/>
            <person name="Sulson J.E."/>
            <person name="Waterston R."/>
        </authorList>
    </citation>
    <scope>NUCLEOTIDE SEQUENCE [LARGE SCALE GENOMIC DNA]</scope>
    <source>
        <strain evidence="3 4">Bristol N2</strain>
    </source>
</reference>
<dbReference type="KEGG" id="cel:CELE_F08F1.9"/>
<dbReference type="CTD" id="184192"/>
<evidence type="ECO:0000313" key="3">
    <source>
        <dbReference type="EMBL" id="CCD69032.1"/>
    </source>
</evidence>
<dbReference type="PIR" id="T32468">
    <property type="entry name" value="T32468"/>
</dbReference>
<dbReference type="SUPFAM" id="SSF47954">
    <property type="entry name" value="Cyclin-like"/>
    <property type="match status" value="1"/>
</dbReference>
<evidence type="ECO:0000259" key="2">
    <source>
        <dbReference type="SMART" id="SM00385"/>
    </source>
</evidence>
<dbReference type="GO" id="GO:0005634">
    <property type="term" value="C:nucleus"/>
    <property type="evidence" value="ECO:0000318"/>
    <property type="project" value="GO_Central"/>
</dbReference>
<dbReference type="GO" id="GO:0000082">
    <property type="term" value="P:G1/S transition of mitotic cell cycle"/>
    <property type="evidence" value="ECO:0000318"/>
    <property type="project" value="GO_Central"/>
</dbReference>
<comment type="similarity">
    <text evidence="1">Belongs to the cyclin family.</text>
</comment>
<dbReference type="InParanoid" id="O17384"/>
<protein>
    <submittedName>
        <fullName evidence="3">Cyclin-like domain-containing protein</fullName>
    </submittedName>
</protein>
<evidence type="ECO:0000313" key="4">
    <source>
        <dbReference type="Proteomes" id="UP000001940"/>
    </source>
</evidence>
<dbReference type="InterPro" id="IPR036915">
    <property type="entry name" value="Cyclin-like_sf"/>
</dbReference>
<dbReference type="Bgee" id="WBGene00017259">
    <property type="expression patterns" value="Expressed in pharyngeal muscle cell (C elegans) and 2 other cell types or tissues"/>
</dbReference>
<dbReference type="InterPro" id="IPR039361">
    <property type="entry name" value="Cyclin"/>
</dbReference>
<dbReference type="GO" id="GO:0005737">
    <property type="term" value="C:cytoplasm"/>
    <property type="evidence" value="ECO:0000318"/>
    <property type="project" value="GO_Central"/>
</dbReference>
<dbReference type="OrthoDB" id="5590282at2759"/>